<accession>A0A518E2C0</accession>
<evidence type="ECO:0000256" key="6">
    <source>
        <dbReference type="ARBA" id="ARBA00022592"/>
    </source>
</evidence>
<keyword evidence="5 8" id="KW-0963">Cytoplasm</keyword>
<dbReference type="PANTHER" id="PTHR42930:SF3">
    <property type="entry name" value="PHOSPHATE-SPECIFIC TRANSPORT SYSTEM ACCESSORY PROTEIN PHOU"/>
    <property type="match status" value="1"/>
</dbReference>
<comment type="similarity">
    <text evidence="2 8">Belongs to the PhoU family.</text>
</comment>
<dbReference type="Gene3D" id="1.20.58.220">
    <property type="entry name" value="Phosphate transport system protein phou homolog 2, domain 2"/>
    <property type="match status" value="1"/>
</dbReference>
<evidence type="ECO:0000256" key="8">
    <source>
        <dbReference type="PIRNR" id="PIRNR003107"/>
    </source>
</evidence>
<evidence type="ECO:0000256" key="4">
    <source>
        <dbReference type="ARBA" id="ARBA00022448"/>
    </source>
</evidence>
<dbReference type="KEGG" id="lcre:Pla8534_60750"/>
<keyword evidence="4 8" id="KW-0813">Transport</keyword>
<comment type="subcellular location">
    <subcellularLocation>
        <location evidence="1 8">Cytoplasm</location>
    </subcellularLocation>
</comment>
<sequence length="227" mass="26070">MTKHLEIDLKAVERSLLETSTVVEEMVDLAIKALRFRQFELIDQVLEREEEINSAEVKIEEQALNFIALHQPVAVDLRRAAAVLKINNDLERIADIAVNITERAECLAPRPDFEIPSMLIEMTTLAHLMLRESLDAFGRSDVELARNVCTRDDEVDELHRQLVNELYRAMRSDSHLIDPALNYFSAARHIERVADHATNIAEDVIYLVKGEIARHRIDRHPSHKIKP</sequence>
<evidence type="ECO:0000313" key="11">
    <source>
        <dbReference type="Proteomes" id="UP000317648"/>
    </source>
</evidence>
<evidence type="ECO:0000256" key="7">
    <source>
        <dbReference type="ARBA" id="ARBA00056181"/>
    </source>
</evidence>
<dbReference type="InterPro" id="IPR026022">
    <property type="entry name" value="PhoU_dom"/>
</dbReference>
<dbReference type="RefSeq" id="WP_145057289.1">
    <property type="nucleotide sequence ID" value="NZ_CP036433.1"/>
</dbReference>
<dbReference type="Proteomes" id="UP000317648">
    <property type="component" value="Chromosome"/>
</dbReference>
<gene>
    <name evidence="10" type="ORF">Pla8534_60750</name>
</gene>
<dbReference type="InterPro" id="IPR038078">
    <property type="entry name" value="PhoU-like_sf"/>
</dbReference>
<dbReference type="NCBIfam" id="TIGR02135">
    <property type="entry name" value="phoU_full"/>
    <property type="match status" value="1"/>
</dbReference>
<comment type="function">
    <text evidence="7 8">Plays a role in the regulation of phosphate uptake.</text>
</comment>
<dbReference type="GO" id="GO:0006817">
    <property type="term" value="P:phosphate ion transport"/>
    <property type="evidence" value="ECO:0007669"/>
    <property type="project" value="UniProtKB-KW"/>
</dbReference>
<dbReference type="FunFam" id="1.20.58.220:FF:000004">
    <property type="entry name" value="Phosphate-specific transport system accessory protein PhoU"/>
    <property type="match status" value="1"/>
</dbReference>
<evidence type="ECO:0000256" key="5">
    <source>
        <dbReference type="ARBA" id="ARBA00022490"/>
    </source>
</evidence>
<dbReference type="InterPro" id="IPR028366">
    <property type="entry name" value="PhoU"/>
</dbReference>
<organism evidence="10 11">
    <name type="scientific">Lignipirellula cremea</name>
    <dbReference type="NCBI Taxonomy" id="2528010"/>
    <lineage>
        <taxon>Bacteria</taxon>
        <taxon>Pseudomonadati</taxon>
        <taxon>Planctomycetota</taxon>
        <taxon>Planctomycetia</taxon>
        <taxon>Pirellulales</taxon>
        <taxon>Pirellulaceae</taxon>
        <taxon>Lignipirellula</taxon>
    </lineage>
</organism>
<evidence type="ECO:0000313" key="10">
    <source>
        <dbReference type="EMBL" id="QDU98214.1"/>
    </source>
</evidence>
<dbReference type="Pfam" id="PF01895">
    <property type="entry name" value="PhoU"/>
    <property type="match status" value="2"/>
</dbReference>
<dbReference type="PIRSF" id="PIRSF003107">
    <property type="entry name" value="PhoU"/>
    <property type="match status" value="1"/>
</dbReference>
<dbReference type="GO" id="GO:0045936">
    <property type="term" value="P:negative regulation of phosphate metabolic process"/>
    <property type="evidence" value="ECO:0007669"/>
    <property type="project" value="InterPro"/>
</dbReference>
<evidence type="ECO:0000259" key="9">
    <source>
        <dbReference type="Pfam" id="PF01895"/>
    </source>
</evidence>
<dbReference type="AlphaFoldDB" id="A0A518E2C0"/>
<feature type="domain" description="PhoU" evidence="9">
    <location>
        <begin position="18"/>
        <end position="103"/>
    </location>
</feature>
<dbReference type="EMBL" id="CP036433">
    <property type="protein sequence ID" value="QDU98214.1"/>
    <property type="molecule type" value="Genomic_DNA"/>
</dbReference>
<evidence type="ECO:0000256" key="2">
    <source>
        <dbReference type="ARBA" id="ARBA00008107"/>
    </source>
</evidence>
<dbReference type="GO" id="GO:0030643">
    <property type="term" value="P:intracellular phosphate ion homeostasis"/>
    <property type="evidence" value="ECO:0007669"/>
    <property type="project" value="InterPro"/>
</dbReference>
<dbReference type="PANTHER" id="PTHR42930">
    <property type="entry name" value="PHOSPHATE-SPECIFIC TRANSPORT SYSTEM ACCESSORY PROTEIN PHOU"/>
    <property type="match status" value="1"/>
</dbReference>
<protein>
    <recommendedName>
        <fullName evidence="8">Phosphate-specific transport system accessory protein PhoU</fullName>
    </recommendedName>
</protein>
<dbReference type="GO" id="GO:0005737">
    <property type="term" value="C:cytoplasm"/>
    <property type="evidence" value="ECO:0007669"/>
    <property type="project" value="UniProtKB-SubCell"/>
</dbReference>
<keyword evidence="6 8" id="KW-0592">Phosphate transport</keyword>
<reference evidence="10 11" key="1">
    <citation type="submission" date="2019-02" db="EMBL/GenBank/DDBJ databases">
        <title>Deep-cultivation of Planctomycetes and their phenomic and genomic characterization uncovers novel biology.</title>
        <authorList>
            <person name="Wiegand S."/>
            <person name="Jogler M."/>
            <person name="Boedeker C."/>
            <person name="Pinto D."/>
            <person name="Vollmers J."/>
            <person name="Rivas-Marin E."/>
            <person name="Kohn T."/>
            <person name="Peeters S.H."/>
            <person name="Heuer A."/>
            <person name="Rast P."/>
            <person name="Oberbeckmann S."/>
            <person name="Bunk B."/>
            <person name="Jeske O."/>
            <person name="Meyerdierks A."/>
            <person name="Storesund J.E."/>
            <person name="Kallscheuer N."/>
            <person name="Luecker S."/>
            <person name="Lage O.M."/>
            <person name="Pohl T."/>
            <person name="Merkel B.J."/>
            <person name="Hornburger P."/>
            <person name="Mueller R.-W."/>
            <person name="Bruemmer F."/>
            <person name="Labrenz M."/>
            <person name="Spormann A.M."/>
            <person name="Op den Camp H."/>
            <person name="Overmann J."/>
            <person name="Amann R."/>
            <person name="Jetten M.S.M."/>
            <person name="Mascher T."/>
            <person name="Medema M.H."/>
            <person name="Devos D.P."/>
            <person name="Kaster A.-K."/>
            <person name="Ovreas L."/>
            <person name="Rohde M."/>
            <person name="Galperin M.Y."/>
            <person name="Jogler C."/>
        </authorList>
    </citation>
    <scope>NUCLEOTIDE SEQUENCE [LARGE SCALE GENOMIC DNA]</scope>
    <source>
        <strain evidence="10 11">Pla85_3_4</strain>
    </source>
</reference>
<name>A0A518E2C0_9BACT</name>
<evidence type="ECO:0000256" key="3">
    <source>
        <dbReference type="ARBA" id="ARBA00011738"/>
    </source>
</evidence>
<feature type="domain" description="PhoU" evidence="9">
    <location>
        <begin position="120"/>
        <end position="204"/>
    </location>
</feature>
<keyword evidence="11" id="KW-1185">Reference proteome</keyword>
<dbReference type="OrthoDB" id="9814256at2"/>
<dbReference type="SUPFAM" id="SSF109755">
    <property type="entry name" value="PhoU-like"/>
    <property type="match status" value="1"/>
</dbReference>
<comment type="subunit">
    <text evidence="3 8">Homodimer.</text>
</comment>
<evidence type="ECO:0000256" key="1">
    <source>
        <dbReference type="ARBA" id="ARBA00004496"/>
    </source>
</evidence>
<proteinExistence type="inferred from homology"/>